<comment type="similarity">
    <text evidence="5 6">Belongs to the XseA family.</text>
</comment>
<evidence type="ECO:0000256" key="1">
    <source>
        <dbReference type="ARBA" id="ARBA00022490"/>
    </source>
</evidence>
<dbReference type="CDD" id="cd04489">
    <property type="entry name" value="ExoVII_LU_OBF"/>
    <property type="match status" value="1"/>
</dbReference>
<proteinExistence type="inferred from homology"/>
<evidence type="ECO:0000256" key="2">
    <source>
        <dbReference type="ARBA" id="ARBA00022722"/>
    </source>
</evidence>
<feature type="domain" description="Exonuclease VII large subunit C-terminal" evidence="8">
    <location>
        <begin position="125"/>
        <end position="438"/>
    </location>
</feature>
<dbReference type="NCBIfam" id="TIGR00237">
    <property type="entry name" value="xseA"/>
    <property type="match status" value="1"/>
</dbReference>
<dbReference type="Pfam" id="PF02601">
    <property type="entry name" value="Exonuc_VII_L"/>
    <property type="match status" value="1"/>
</dbReference>
<dbReference type="InterPro" id="IPR003753">
    <property type="entry name" value="Exonuc_VII_L"/>
</dbReference>
<dbReference type="InterPro" id="IPR020579">
    <property type="entry name" value="Exonuc_VII_lsu_C"/>
</dbReference>
<dbReference type="EC" id="3.1.11.6" evidence="5"/>
<evidence type="ECO:0000313" key="11">
    <source>
        <dbReference type="Proteomes" id="UP001431449"/>
    </source>
</evidence>
<evidence type="ECO:0000313" key="10">
    <source>
        <dbReference type="EMBL" id="MCK7593152.1"/>
    </source>
</evidence>
<gene>
    <name evidence="5 10" type="primary">xseA</name>
    <name evidence="10" type="ORF">M0G41_05650</name>
</gene>
<protein>
    <recommendedName>
        <fullName evidence="5">Exodeoxyribonuclease 7 large subunit</fullName>
        <ecNumber evidence="5">3.1.11.6</ecNumber>
    </recommendedName>
    <alternativeName>
        <fullName evidence="5">Exodeoxyribonuclease VII large subunit</fullName>
        <shortName evidence="5">Exonuclease VII large subunit</shortName>
    </alternativeName>
</protein>
<keyword evidence="11" id="KW-1185">Reference proteome</keyword>
<keyword evidence="3 5" id="KW-0378">Hydrolase</keyword>
<reference evidence="10" key="1">
    <citation type="submission" date="2022-04" db="EMBL/GenBank/DDBJ databases">
        <title>Lysobacter sp. CAU 1642 isolated from sea sand.</title>
        <authorList>
            <person name="Kim W."/>
        </authorList>
    </citation>
    <scope>NUCLEOTIDE SEQUENCE</scope>
    <source>
        <strain evidence="10">CAU 1642</strain>
    </source>
</reference>
<sequence>MSQIERRILTPSQLNALARSLLEDSFGLVEVEGELSNLARPASGHLYFSLKDRNAQVRCALFRPKSQWLRFKPADGDRVLARGKLSLYEPRGDYQLIVEHLEPAGEGALRAAFEALKAKLQAEGLFSTERKRPIPDRVARLGVLTSPSGAAVHDVLSVLRRRFPLVEVELLPVPVQGTEAPGQIARMVARADASGRYDVLLLTRGGGSLEDLAAFNDEGLARAIAACRTPTVSAVGHEIDVSIADFVADLRCPTPSAAAEALVPDRSVLAQRLQRAEQRLQAAGARLMRERAQQLDRLALRLEAQRPLRRLQRHGELLARTGERLHSVIELHLGQRRQRLAQLAGRLRGSHPGRALAANRQRLESLRRALQGSVAAQARTRALQLAQLGRTLEAVSPLQTLQRGYSVLRKDGKPVRAASQVQPGDRLEAQLAEGKLDLRSL</sequence>
<comment type="function">
    <text evidence="5">Bidirectionally degrades single-stranded DNA into large acid-insoluble oligonucleotides, which are then degraded further into small acid-soluble oligonucleotides.</text>
</comment>
<comment type="caution">
    <text evidence="10">The sequence shown here is derived from an EMBL/GenBank/DDBJ whole genome shotgun (WGS) entry which is preliminary data.</text>
</comment>
<name>A0ABT0GF23_9GAMM</name>
<dbReference type="Proteomes" id="UP001431449">
    <property type="component" value="Unassembled WGS sequence"/>
</dbReference>
<accession>A0ABT0GF23</accession>
<dbReference type="PANTHER" id="PTHR30008:SF0">
    <property type="entry name" value="EXODEOXYRIBONUCLEASE 7 LARGE SUBUNIT"/>
    <property type="match status" value="1"/>
</dbReference>
<organism evidence="10 11">
    <name type="scientific">Pseudomarimonas salicorniae</name>
    <dbReference type="NCBI Taxonomy" id="2933270"/>
    <lineage>
        <taxon>Bacteria</taxon>
        <taxon>Pseudomonadati</taxon>
        <taxon>Pseudomonadota</taxon>
        <taxon>Gammaproteobacteria</taxon>
        <taxon>Lysobacterales</taxon>
        <taxon>Lysobacteraceae</taxon>
        <taxon>Pseudomarimonas</taxon>
    </lineage>
</organism>
<keyword evidence="7" id="KW-0175">Coiled coil</keyword>
<dbReference type="InterPro" id="IPR025824">
    <property type="entry name" value="OB-fold_nuc-bd_dom"/>
</dbReference>
<comment type="subcellular location">
    <subcellularLocation>
        <location evidence="5 6">Cytoplasm</location>
    </subcellularLocation>
</comment>
<keyword evidence="4 5" id="KW-0269">Exonuclease</keyword>
<dbReference type="HAMAP" id="MF_00378">
    <property type="entry name" value="Exonuc_7_L"/>
    <property type="match status" value="1"/>
</dbReference>
<dbReference type="EMBL" id="JALNMH010000003">
    <property type="protein sequence ID" value="MCK7593152.1"/>
    <property type="molecule type" value="Genomic_DNA"/>
</dbReference>
<feature type="domain" description="OB-fold nucleic acid binding" evidence="9">
    <location>
        <begin position="12"/>
        <end position="101"/>
    </location>
</feature>
<evidence type="ECO:0000259" key="8">
    <source>
        <dbReference type="Pfam" id="PF02601"/>
    </source>
</evidence>
<keyword evidence="2 5" id="KW-0540">Nuclease</keyword>
<evidence type="ECO:0000259" key="9">
    <source>
        <dbReference type="Pfam" id="PF13742"/>
    </source>
</evidence>
<dbReference type="PANTHER" id="PTHR30008">
    <property type="entry name" value="EXODEOXYRIBONUCLEASE 7 LARGE SUBUNIT"/>
    <property type="match status" value="1"/>
</dbReference>
<evidence type="ECO:0000256" key="5">
    <source>
        <dbReference type="HAMAP-Rule" id="MF_00378"/>
    </source>
</evidence>
<comment type="subunit">
    <text evidence="5">Heterooligomer composed of large and small subunits.</text>
</comment>
<dbReference type="Pfam" id="PF13742">
    <property type="entry name" value="tRNA_anti_2"/>
    <property type="match status" value="1"/>
</dbReference>
<keyword evidence="1 5" id="KW-0963">Cytoplasm</keyword>
<evidence type="ECO:0000256" key="3">
    <source>
        <dbReference type="ARBA" id="ARBA00022801"/>
    </source>
</evidence>
<comment type="catalytic activity">
    <reaction evidence="5 6">
        <text>Exonucleolytic cleavage in either 5'- to 3'- or 3'- to 5'-direction to yield nucleoside 5'-phosphates.</text>
        <dbReference type="EC" id="3.1.11.6"/>
    </reaction>
</comment>
<evidence type="ECO:0000256" key="6">
    <source>
        <dbReference type="RuleBase" id="RU004355"/>
    </source>
</evidence>
<evidence type="ECO:0000256" key="4">
    <source>
        <dbReference type="ARBA" id="ARBA00022839"/>
    </source>
</evidence>
<evidence type="ECO:0000256" key="7">
    <source>
        <dbReference type="SAM" id="Coils"/>
    </source>
</evidence>
<dbReference type="GO" id="GO:0008855">
    <property type="term" value="F:exodeoxyribonuclease VII activity"/>
    <property type="evidence" value="ECO:0007669"/>
    <property type="project" value="UniProtKB-EC"/>
</dbReference>
<dbReference type="RefSeq" id="WP_248206290.1">
    <property type="nucleotide sequence ID" value="NZ_JALNMH010000003.1"/>
</dbReference>
<feature type="coiled-coil region" evidence="7">
    <location>
        <begin position="266"/>
        <end position="305"/>
    </location>
</feature>